<evidence type="ECO:0000313" key="1">
    <source>
        <dbReference type="EnsemblPlants" id="TuG1812G0700003288.01.T02"/>
    </source>
</evidence>
<reference evidence="1" key="2">
    <citation type="submission" date="2018-03" db="EMBL/GenBank/DDBJ databases">
        <title>The Triticum urartu genome reveals the dynamic nature of wheat genome evolution.</title>
        <authorList>
            <person name="Ling H."/>
            <person name="Ma B."/>
            <person name="Shi X."/>
            <person name="Liu H."/>
            <person name="Dong L."/>
            <person name="Sun H."/>
            <person name="Cao Y."/>
            <person name="Gao Q."/>
            <person name="Zheng S."/>
            <person name="Li Y."/>
            <person name="Yu Y."/>
            <person name="Du H."/>
            <person name="Qi M."/>
            <person name="Li Y."/>
            <person name="Yu H."/>
            <person name="Cui Y."/>
            <person name="Wang N."/>
            <person name="Chen C."/>
            <person name="Wu H."/>
            <person name="Zhao Y."/>
            <person name="Zhang J."/>
            <person name="Li Y."/>
            <person name="Zhou W."/>
            <person name="Zhang B."/>
            <person name="Hu W."/>
            <person name="Eijk M."/>
            <person name="Tang J."/>
            <person name="Witsenboer H."/>
            <person name="Zhao S."/>
            <person name="Li Z."/>
            <person name="Zhang A."/>
            <person name="Wang D."/>
            <person name="Liang C."/>
        </authorList>
    </citation>
    <scope>NUCLEOTIDE SEQUENCE [LARGE SCALE GENOMIC DNA]</scope>
    <source>
        <strain evidence="1">cv. G1812</strain>
    </source>
</reference>
<name>A0A8R7R1P8_TRIUA</name>
<evidence type="ECO:0000313" key="2">
    <source>
        <dbReference type="Proteomes" id="UP000015106"/>
    </source>
</evidence>
<protein>
    <submittedName>
        <fullName evidence="1">Uncharacterized protein</fullName>
    </submittedName>
</protein>
<proteinExistence type="predicted"/>
<accession>A0A8R7R1P8</accession>
<keyword evidence="2" id="KW-1185">Reference proteome</keyword>
<dbReference type="EnsemblPlants" id="TuG1812G0700003288.01.T02">
    <property type="protein sequence ID" value="TuG1812G0700003288.01.T02"/>
    <property type="gene ID" value="TuG1812G0700003288.01"/>
</dbReference>
<organism evidence="1 2">
    <name type="scientific">Triticum urartu</name>
    <name type="common">Red wild einkorn</name>
    <name type="synonym">Crithodium urartu</name>
    <dbReference type="NCBI Taxonomy" id="4572"/>
    <lineage>
        <taxon>Eukaryota</taxon>
        <taxon>Viridiplantae</taxon>
        <taxon>Streptophyta</taxon>
        <taxon>Embryophyta</taxon>
        <taxon>Tracheophyta</taxon>
        <taxon>Spermatophyta</taxon>
        <taxon>Magnoliopsida</taxon>
        <taxon>Liliopsida</taxon>
        <taxon>Poales</taxon>
        <taxon>Poaceae</taxon>
        <taxon>BOP clade</taxon>
        <taxon>Pooideae</taxon>
        <taxon>Triticodae</taxon>
        <taxon>Triticeae</taxon>
        <taxon>Triticinae</taxon>
        <taxon>Triticum</taxon>
    </lineage>
</organism>
<reference evidence="2" key="1">
    <citation type="journal article" date="2013" name="Nature">
        <title>Draft genome of the wheat A-genome progenitor Triticum urartu.</title>
        <authorList>
            <person name="Ling H.Q."/>
            <person name="Zhao S."/>
            <person name="Liu D."/>
            <person name="Wang J."/>
            <person name="Sun H."/>
            <person name="Zhang C."/>
            <person name="Fan H."/>
            <person name="Li D."/>
            <person name="Dong L."/>
            <person name="Tao Y."/>
            <person name="Gao C."/>
            <person name="Wu H."/>
            <person name="Li Y."/>
            <person name="Cui Y."/>
            <person name="Guo X."/>
            <person name="Zheng S."/>
            <person name="Wang B."/>
            <person name="Yu K."/>
            <person name="Liang Q."/>
            <person name="Yang W."/>
            <person name="Lou X."/>
            <person name="Chen J."/>
            <person name="Feng M."/>
            <person name="Jian J."/>
            <person name="Zhang X."/>
            <person name="Luo G."/>
            <person name="Jiang Y."/>
            <person name="Liu J."/>
            <person name="Wang Z."/>
            <person name="Sha Y."/>
            <person name="Zhang B."/>
            <person name="Wu H."/>
            <person name="Tang D."/>
            <person name="Shen Q."/>
            <person name="Xue P."/>
            <person name="Zou S."/>
            <person name="Wang X."/>
            <person name="Liu X."/>
            <person name="Wang F."/>
            <person name="Yang Y."/>
            <person name="An X."/>
            <person name="Dong Z."/>
            <person name="Zhang K."/>
            <person name="Zhang X."/>
            <person name="Luo M.C."/>
            <person name="Dvorak J."/>
            <person name="Tong Y."/>
            <person name="Wang J."/>
            <person name="Yang H."/>
            <person name="Li Z."/>
            <person name="Wang D."/>
            <person name="Zhang A."/>
            <person name="Wang J."/>
        </authorList>
    </citation>
    <scope>NUCLEOTIDE SEQUENCE</scope>
    <source>
        <strain evidence="2">cv. G1812</strain>
    </source>
</reference>
<sequence length="101" mass="11478">MRAPTDLWAICLNLQKASTRGAGACVQVESPRSFTDFPLFRSRETVSSITTEHPKWIQDQNMDNHHASKPFLFLVKYYLSIIETSSFLMIPFSAISIRQVG</sequence>
<dbReference type="AlphaFoldDB" id="A0A8R7R1P8"/>
<reference evidence="1" key="3">
    <citation type="submission" date="2022-06" db="UniProtKB">
        <authorList>
            <consortium name="EnsemblPlants"/>
        </authorList>
    </citation>
    <scope>IDENTIFICATION</scope>
</reference>
<dbReference type="Proteomes" id="UP000015106">
    <property type="component" value="Chromosome 7"/>
</dbReference>
<dbReference type="Gramene" id="TuG1812G0700003288.01.T02">
    <property type="protein sequence ID" value="TuG1812G0700003288.01.T02"/>
    <property type="gene ID" value="TuG1812G0700003288.01"/>
</dbReference>